<dbReference type="InterPro" id="IPR011008">
    <property type="entry name" value="Dimeric_a/b-barrel"/>
</dbReference>
<dbReference type="PANTHER" id="PTHR37828:SF1">
    <property type="entry name" value="YCII-RELATED DOMAIN-CONTAINING PROTEIN"/>
    <property type="match status" value="1"/>
</dbReference>
<organism evidence="3 4">
    <name type="scientific">Alteribacillus persepolensis</name>
    <dbReference type="NCBI Taxonomy" id="568899"/>
    <lineage>
        <taxon>Bacteria</taxon>
        <taxon>Bacillati</taxon>
        <taxon>Bacillota</taxon>
        <taxon>Bacilli</taxon>
        <taxon>Bacillales</taxon>
        <taxon>Bacillaceae</taxon>
        <taxon>Alteribacillus</taxon>
    </lineage>
</organism>
<reference evidence="3 4" key="1">
    <citation type="submission" date="2016-10" db="EMBL/GenBank/DDBJ databases">
        <authorList>
            <person name="de Groot N.N."/>
        </authorList>
    </citation>
    <scope>NUCLEOTIDE SEQUENCE [LARGE SCALE GENOMIC DNA]</scope>
    <source>
        <strain evidence="3 4">DSM 21632</strain>
    </source>
</reference>
<dbReference type="AlphaFoldDB" id="A0A1G8EP52"/>
<dbReference type="SUPFAM" id="SSF54909">
    <property type="entry name" value="Dimeric alpha+beta barrel"/>
    <property type="match status" value="1"/>
</dbReference>
<dbReference type="EMBL" id="FNDK01000010">
    <property type="protein sequence ID" value="SDH71645.1"/>
    <property type="molecule type" value="Genomic_DNA"/>
</dbReference>
<evidence type="ECO:0000259" key="2">
    <source>
        <dbReference type="Pfam" id="PF03795"/>
    </source>
</evidence>
<comment type="similarity">
    <text evidence="1">Belongs to the YciI family.</text>
</comment>
<dbReference type="OrthoDB" id="162319at2"/>
<dbReference type="PANTHER" id="PTHR37828">
    <property type="entry name" value="GSR2449 PROTEIN"/>
    <property type="match status" value="1"/>
</dbReference>
<feature type="domain" description="YCII-related" evidence="2">
    <location>
        <begin position="1"/>
        <end position="82"/>
    </location>
</feature>
<keyword evidence="4" id="KW-1185">Reference proteome</keyword>
<dbReference type="Gene3D" id="3.30.70.1060">
    <property type="entry name" value="Dimeric alpha+beta barrel"/>
    <property type="match status" value="1"/>
</dbReference>
<proteinExistence type="inferred from homology"/>
<protein>
    <submittedName>
        <fullName evidence="3">Uncharacterized conserved protein YciI, contains a putative active-site phosphohistidine</fullName>
    </submittedName>
</protein>
<evidence type="ECO:0000313" key="4">
    <source>
        <dbReference type="Proteomes" id="UP000199163"/>
    </source>
</evidence>
<dbReference type="InterPro" id="IPR005545">
    <property type="entry name" value="YCII"/>
</dbReference>
<sequence length="90" mass="10593">MKFFAVISHMKDQELSQKYRPEHLDFLKKHYEEGNVAAYGRFEDGTGGLVIYKGSTYEEVEELVKQDPYIQEGAREYEMHEWGTKAEHFA</sequence>
<gene>
    <name evidence="3" type="ORF">SAMN05192534_1104</name>
</gene>
<evidence type="ECO:0000256" key="1">
    <source>
        <dbReference type="ARBA" id="ARBA00007689"/>
    </source>
</evidence>
<evidence type="ECO:0000313" key="3">
    <source>
        <dbReference type="EMBL" id="SDH71645.1"/>
    </source>
</evidence>
<dbReference type="Proteomes" id="UP000199163">
    <property type="component" value="Unassembled WGS sequence"/>
</dbReference>
<name>A0A1G8EP52_9BACI</name>
<dbReference type="Pfam" id="PF03795">
    <property type="entry name" value="YCII"/>
    <property type="match status" value="1"/>
</dbReference>
<dbReference type="STRING" id="568899.SAMN05192534_1104"/>
<dbReference type="RefSeq" id="WP_091273339.1">
    <property type="nucleotide sequence ID" value="NZ_FNDK01000010.1"/>
</dbReference>
<accession>A0A1G8EP52</accession>